<dbReference type="EMBL" id="BMZF01000002">
    <property type="protein sequence ID" value="GHA47650.1"/>
    <property type="molecule type" value="Genomic_DNA"/>
</dbReference>
<evidence type="ECO:0000313" key="3">
    <source>
        <dbReference type="Proteomes" id="UP000634455"/>
    </source>
</evidence>
<feature type="domain" description="PD-(D/E)XK endonuclease-like" evidence="1">
    <location>
        <begin position="711"/>
        <end position="930"/>
    </location>
</feature>
<proteinExistence type="predicted"/>
<dbReference type="InterPro" id="IPR038726">
    <property type="entry name" value="PDDEXK_AddAB-type"/>
</dbReference>
<name>A0ABQ3D2K8_9RHOB</name>
<dbReference type="SUPFAM" id="SSF52540">
    <property type="entry name" value="P-loop containing nucleoside triphosphate hydrolases"/>
    <property type="match status" value="1"/>
</dbReference>
<reference evidence="3" key="1">
    <citation type="journal article" date="2019" name="Int. J. Syst. Evol. Microbiol.">
        <title>The Global Catalogue of Microorganisms (GCM) 10K type strain sequencing project: providing services to taxonomists for standard genome sequencing and annotation.</title>
        <authorList>
            <consortium name="The Broad Institute Genomics Platform"/>
            <consortium name="The Broad Institute Genome Sequencing Center for Infectious Disease"/>
            <person name="Wu L."/>
            <person name="Ma J."/>
        </authorList>
    </citation>
    <scope>NUCLEOTIDE SEQUENCE [LARGE SCALE GENOMIC DNA]</scope>
    <source>
        <strain evidence="3">KCTC 32465</strain>
    </source>
</reference>
<dbReference type="NCBIfam" id="TIGR02786">
    <property type="entry name" value="addB_alphas"/>
    <property type="match status" value="1"/>
</dbReference>
<accession>A0ABQ3D2K8</accession>
<dbReference type="Pfam" id="PF12705">
    <property type="entry name" value="PDDEXK_1"/>
    <property type="match status" value="1"/>
</dbReference>
<comment type="caution">
    <text evidence="2">The sequence shown here is derived from an EMBL/GenBank/DDBJ whole genome shotgun (WGS) entry which is preliminary data.</text>
</comment>
<dbReference type="InterPro" id="IPR014153">
    <property type="entry name" value="Ds_break_AddB"/>
</dbReference>
<evidence type="ECO:0000313" key="2">
    <source>
        <dbReference type="EMBL" id="GHA47650.1"/>
    </source>
</evidence>
<protein>
    <submittedName>
        <fullName evidence="2">Double-strand break repair protein AddB</fullName>
    </submittedName>
</protein>
<gene>
    <name evidence="2" type="ORF">GCM10008927_10640</name>
</gene>
<sequence>MFEPTPHPRVFSLPIGIDFSQAFVAGLLAKTKDKPPEYLASIEIFVNTTRAARRLKQLFIETGSCLLPRIRLITDLANDPLAPITLPKPVPALRRRLQMGQLVQALIKSDPSLAPQSAAYDLADALAALMDEFQGEAVPLTALDDIVLENQSEHWNRSLKFLQIIATHWTENAGTDPNDRQHHVAKAYADHWRENPPDHPIIVAGSTGSRGHTALFMHAVANLPQGGVVLPGFDKDMPISVWKTLSKSNAALDHPQAGFAKLLARLEMAPSDVHLWHTVLPENTDRNALISLALRPAPVTDQWREEGEKLSATISNAIKNIDLLEAKSPKEEALTIALRLRKAAEDGVQSVLITPDRNLTRRVETALGRWGIIPDDSAGQPLDLSPPGIFLRLAGDFLGQKLTPQRLLAILKHPLTHSGGDRGEHQRRISEVELKILRGGDPEVNFEALHSWAQKQNDPASIQWVGWLKSAFSGVENGAPRDLQQWVHDHQQLAQTLSSGANDDTEGELWRKEAGVEAAKIWREFSAESTYGGVLNITEYRALLRLVLSKGEVRGATQAHPLISIWGTMEARVQGAELVILGGLNEGIWPKTPSPDPWLNRNMRGQIGLALPDRQIGLAAHDFQLAMGAPNVVLSRSVRDNESPTLASRWLIRLSNLIKGIDNESDSYFAAMQSRGNHWIAIANAIERVETSVAREPRPSPMPPIAARPNRLSVTQIKTLVRDPYAIYAKHVLGLRKLDAVGQEPDALVRGISIHSFLENFIADVATDQDNLNTNYFINLAETVLERDVPWPAMQRLWLARLQRVAQWFVDGEVDRQKFGTVIAQERCGKFYDPELDFTLSVQADRIDMDNAGNYAIYDYKAGKPPAPKDIANFDKQLQLEAAIASQGKFDDLGAAKIVHLEYIGMHQDQETRIVDIEKTPIDQVWEEFRSLIHAYKLAQSGFTARDKLLNENDFSDYDHLSRKGEWEITDAPVPKEVP</sequence>
<evidence type="ECO:0000259" key="1">
    <source>
        <dbReference type="Pfam" id="PF12705"/>
    </source>
</evidence>
<organism evidence="2 3">
    <name type="scientific">Paramylibacter ulvae</name>
    <dbReference type="NCBI Taxonomy" id="1651968"/>
    <lineage>
        <taxon>Bacteria</taxon>
        <taxon>Pseudomonadati</taxon>
        <taxon>Pseudomonadota</taxon>
        <taxon>Alphaproteobacteria</taxon>
        <taxon>Rhodobacterales</taxon>
        <taxon>Paracoccaceae</taxon>
        <taxon>Paramylibacter</taxon>
    </lineage>
</organism>
<dbReference type="InterPro" id="IPR027417">
    <property type="entry name" value="P-loop_NTPase"/>
</dbReference>
<dbReference type="Proteomes" id="UP000634455">
    <property type="component" value="Unassembled WGS sequence"/>
</dbReference>
<keyword evidence="3" id="KW-1185">Reference proteome</keyword>